<organism evidence="2 3">
    <name type="scientific">Ricinus communis</name>
    <name type="common">Castor bean</name>
    <dbReference type="NCBI Taxonomy" id="3988"/>
    <lineage>
        <taxon>Eukaryota</taxon>
        <taxon>Viridiplantae</taxon>
        <taxon>Streptophyta</taxon>
        <taxon>Embryophyta</taxon>
        <taxon>Tracheophyta</taxon>
        <taxon>Spermatophyta</taxon>
        <taxon>Magnoliopsida</taxon>
        <taxon>eudicotyledons</taxon>
        <taxon>Gunneridae</taxon>
        <taxon>Pentapetalae</taxon>
        <taxon>rosids</taxon>
        <taxon>fabids</taxon>
        <taxon>Malpighiales</taxon>
        <taxon>Euphorbiaceae</taxon>
        <taxon>Acalyphoideae</taxon>
        <taxon>Acalypheae</taxon>
        <taxon>Ricinus</taxon>
    </lineage>
</organism>
<reference evidence="3" key="1">
    <citation type="journal article" date="2010" name="Nat. Biotechnol.">
        <title>Draft genome sequence of the oilseed species Ricinus communis.</title>
        <authorList>
            <person name="Chan A.P."/>
            <person name="Crabtree J."/>
            <person name="Zhao Q."/>
            <person name="Lorenzi H."/>
            <person name="Orvis J."/>
            <person name="Puiu D."/>
            <person name="Melake-Berhan A."/>
            <person name="Jones K.M."/>
            <person name="Redman J."/>
            <person name="Chen G."/>
            <person name="Cahoon E.B."/>
            <person name="Gedil M."/>
            <person name="Stanke M."/>
            <person name="Haas B.J."/>
            <person name="Wortman J.R."/>
            <person name="Fraser-Liggett C.M."/>
            <person name="Ravel J."/>
            <person name="Rabinowicz P.D."/>
        </authorList>
    </citation>
    <scope>NUCLEOTIDE SEQUENCE [LARGE SCALE GENOMIC DNA]</scope>
    <source>
        <strain evidence="3">cv. Hale</strain>
    </source>
</reference>
<gene>
    <name evidence="2" type="ORF">RCOM_1976590</name>
</gene>
<feature type="transmembrane region" description="Helical" evidence="1">
    <location>
        <begin position="104"/>
        <end position="127"/>
    </location>
</feature>
<accession>B9TNL5</accession>
<dbReference type="InParanoid" id="B9TNL5"/>
<dbReference type="Proteomes" id="UP000008311">
    <property type="component" value="Unassembled WGS sequence"/>
</dbReference>
<proteinExistence type="predicted"/>
<evidence type="ECO:0000313" key="2">
    <source>
        <dbReference type="EMBL" id="EEF22549.1"/>
    </source>
</evidence>
<dbReference type="AlphaFoldDB" id="B9TNL5"/>
<keyword evidence="3" id="KW-1185">Reference proteome</keyword>
<feature type="transmembrane region" description="Helical" evidence="1">
    <location>
        <begin position="29"/>
        <end position="48"/>
    </location>
</feature>
<feature type="non-terminal residue" evidence="2">
    <location>
        <position position="166"/>
    </location>
</feature>
<protein>
    <submittedName>
        <fullName evidence="2">Uncharacterized protein</fullName>
    </submittedName>
</protein>
<keyword evidence="1" id="KW-0472">Membrane</keyword>
<dbReference type="EMBL" id="EQ992959">
    <property type="protein sequence ID" value="EEF22549.1"/>
    <property type="molecule type" value="Genomic_DNA"/>
</dbReference>
<feature type="transmembrane region" description="Helical" evidence="1">
    <location>
        <begin position="79"/>
        <end position="98"/>
    </location>
</feature>
<keyword evidence="1" id="KW-1133">Transmembrane helix</keyword>
<feature type="transmembrane region" description="Helical" evidence="1">
    <location>
        <begin position="5"/>
        <end position="23"/>
    </location>
</feature>
<keyword evidence="1" id="KW-0812">Transmembrane</keyword>
<sequence length="166" mass="18602">MTHVYALRLSLAVCGSISCWITLACGAGLWATVMVPAMALLIPLFWLLRYQRGVLSMAWYNPGRGFNWWREVWPLQWRLGINLLCGYLLTQINIPILFNTQGPVLAGQLGLSLAIVNTLGLVAQSWITRRVPLMAHAAASRDWPLLDRLFKRDFAMSSGIFALMAL</sequence>
<name>B9TNL5_RICCO</name>
<evidence type="ECO:0000313" key="3">
    <source>
        <dbReference type="Proteomes" id="UP000008311"/>
    </source>
</evidence>
<evidence type="ECO:0000256" key="1">
    <source>
        <dbReference type="SAM" id="Phobius"/>
    </source>
</evidence>